<keyword evidence="2" id="KW-0479">Metal-binding</keyword>
<dbReference type="PROSITE" id="PS50082">
    <property type="entry name" value="WD_REPEATS_2"/>
    <property type="match status" value="1"/>
</dbReference>
<accession>A0A103YDP8</accession>
<keyword evidence="2" id="KW-0863">Zinc-finger</keyword>
<dbReference type="InterPro" id="IPR001680">
    <property type="entry name" value="WD40_rpt"/>
</dbReference>
<feature type="non-terminal residue" evidence="6">
    <location>
        <position position="1"/>
    </location>
</feature>
<dbReference type="InterPro" id="IPR036322">
    <property type="entry name" value="WD40_repeat_dom_sf"/>
</dbReference>
<dbReference type="GO" id="GO:0006623">
    <property type="term" value="P:protein targeting to vacuole"/>
    <property type="evidence" value="ECO:0007669"/>
    <property type="project" value="InterPro"/>
</dbReference>
<gene>
    <name evidence="6" type="ORF">Ccrd_014438</name>
</gene>
<keyword evidence="7" id="KW-1185">Reference proteome</keyword>
<organism evidence="6 7">
    <name type="scientific">Cynara cardunculus var. scolymus</name>
    <name type="common">Globe artichoke</name>
    <name type="synonym">Cynara scolymus</name>
    <dbReference type="NCBI Taxonomy" id="59895"/>
    <lineage>
        <taxon>Eukaryota</taxon>
        <taxon>Viridiplantae</taxon>
        <taxon>Streptophyta</taxon>
        <taxon>Embryophyta</taxon>
        <taxon>Tracheophyta</taxon>
        <taxon>Spermatophyta</taxon>
        <taxon>Magnoliopsida</taxon>
        <taxon>eudicotyledons</taxon>
        <taxon>Gunneridae</taxon>
        <taxon>Pentapetalae</taxon>
        <taxon>asterids</taxon>
        <taxon>campanulids</taxon>
        <taxon>Asterales</taxon>
        <taxon>Asteraceae</taxon>
        <taxon>Carduoideae</taxon>
        <taxon>Cardueae</taxon>
        <taxon>Carduinae</taxon>
        <taxon>Cynara</taxon>
    </lineage>
</organism>
<feature type="repeat" description="WD" evidence="3">
    <location>
        <begin position="522"/>
        <end position="556"/>
    </location>
</feature>
<dbReference type="Proteomes" id="UP000243975">
    <property type="component" value="Unassembled WGS sequence"/>
</dbReference>
<evidence type="ECO:0000256" key="1">
    <source>
        <dbReference type="ARBA" id="ARBA00009422"/>
    </source>
</evidence>
<comment type="similarity">
    <text evidence="1">Belongs to the VPS8 family.</text>
</comment>
<dbReference type="InterPro" id="IPR036188">
    <property type="entry name" value="FAD/NAD-bd_sf"/>
</dbReference>
<dbReference type="EMBL" id="LEKV01001510">
    <property type="protein sequence ID" value="KVI07195.1"/>
    <property type="molecule type" value="Genomic_DNA"/>
</dbReference>
<feature type="region of interest" description="Disordered" evidence="4">
    <location>
        <begin position="1616"/>
        <end position="1635"/>
    </location>
</feature>
<dbReference type="Gene3D" id="3.50.50.60">
    <property type="entry name" value="FAD/NAD(P)-binding domain"/>
    <property type="match status" value="1"/>
</dbReference>
<evidence type="ECO:0000256" key="3">
    <source>
        <dbReference type="PROSITE-ProRule" id="PRU00221"/>
    </source>
</evidence>
<evidence type="ECO:0000259" key="5">
    <source>
        <dbReference type="PROSITE" id="PS50089"/>
    </source>
</evidence>
<dbReference type="PANTHER" id="PTHR12616">
    <property type="entry name" value="VACUOLAR PROTEIN SORTING VPS41"/>
    <property type="match status" value="1"/>
</dbReference>
<protein>
    <submittedName>
        <fullName evidence="6">Clathrin, heavy chain/VPS, 7-fold repeat-containing protein</fullName>
    </submittedName>
</protein>
<keyword evidence="3" id="KW-0853">WD repeat</keyword>
<keyword evidence="2" id="KW-0862">Zinc</keyword>
<evidence type="ECO:0000256" key="2">
    <source>
        <dbReference type="PROSITE-ProRule" id="PRU00175"/>
    </source>
</evidence>
<dbReference type="PANTHER" id="PTHR12616:SF8">
    <property type="entry name" value="VACUOLAR PROTEIN SORTING-ASSOCIATED PROTEIN 8 HOMOLOG"/>
    <property type="match status" value="1"/>
</dbReference>
<dbReference type="GO" id="GO:0009555">
    <property type="term" value="P:pollen development"/>
    <property type="evidence" value="ECO:0007669"/>
    <property type="project" value="EnsemblPlants"/>
</dbReference>
<dbReference type="InterPro" id="IPR001841">
    <property type="entry name" value="Znf_RING"/>
</dbReference>
<proteinExistence type="inferred from homology"/>
<feature type="region of interest" description="Disordered" evidence="4">
    <location>
        <begin position="1794"/>
        <end position="1825"/>
    </location>
</feature>
<feature type="compositionally biased region" description="Polar residues" evidence="4">
    <location>
        <begin position="59"/>
        <end position="68"/>
    </location>
</feature>
<dbReference type="InterPro" id="IPR015943">
    <property type="entry name" value="WD40/YVTN_repeat-like_dom_sf"/>
</dbReference>
<evidence type="ECO:0000313" key="6">
    <source>
        <dbReference type="EMBL" id="KVI07195.1"/>
    </source>
</evidence>
<feature type="compositionally biased region" description="Low complexity" evidence="4">
    <location>
        <begin position="69"/>
        <end position="82"/>
    </location>
</feature>
<dbReference type="GO" id="GO:0008270">
    <property type="term" value="F:zinc ion binding"/>
    <property type="evidence" value="ECO:0007669"/>
    <property type="project" value="UniProtKB-KW"/>
</dbReference>
<dbReference type="Pfam" id="PF23410">
    <property type="entry name" value="Beta-prop_VPS8"/>
    <property type="match status" value="1"/>
</dbReference>
<dbReference type="GO" id="GO:0005770">
    <property type="term" value="C:late endosome"/>
    <property type="evidence" value="ECO:0007669"/>
    <property type="project" value="TreeGrafter"/>
</dbReference>
<dbReference type="Gene3D" id="2.130.10.10">
    <property type="entry name" value="YVTN repeat-like/Quinoprotein amine dehydrogenase"/>
    <property type="match status" value="1"/>
</dbReference>
<dbReference type="Pfam" id="PF23556">
    <property type="entry name" value="TPR_Vps41"/>
    <property type="match status" value="1"/>
</dbReference>
<comment type="caution">
    <text evidence="6">The sequence shown here is derived from an EMBL/GenBank/DDBJ whole genome shotgun (WGS) entry which is preliminary data.</text>
</comment>
<evidence type="ECO:0000313" key="7">
    <source>
        <dbReference type="Proteomes" id="UP000243975"/>
    </source>
</evidence>
<name>A0A103YDP8_CYNCS</name>
<dbReference type="GO" id="GO:0030897">
    <property type="term" value="C:HOPS complex"/>
    <property type="evidence" value="ECO:0007669"/>
    <property type="project" value="TreeGrafter"/>
</dbReference>
<dbReference type="PROSITE" id="PS50089">
    <property type="entry name" value="ZF_RING_2"/>
    <property type="match status" value="1"/>
</dbReference>
<dbReference type="Pfam" id="PF12816">
    <property type="entry name" value="TPR_Vps8"/>
    <property type="match status" value="1"/>
</dbReference>
<evidence type="ECO:0000256" key="4">
    <source>
        <dbReference type="SAM" id="MobiDB-lite"/>
    </source>
</evidence>
<feature type="region of interest" description="Disordered" evidence="4">
    <location>
        <begin position="1"/>
        <end position="98"/>
    </location>
</feature>
<dbReference type="OMA" id="HQACGLI"/>
<sequence length="2019" mass="223780">MTRKHTTPPMELDLDAFLQSHHASGSDDDNDHHHRSTVDELLLIDSDDSSPSSSPRSYLVSNDLSSPQSNSNSFDVNSFDSSRLTPSQLVTDTDRQTRQSKFRLISRIDSGDTPSVSRQLPPLFGVVRSNAKPGAALAAAAAASRSIPTPHAAAIKLRREKSSTESLDPKASIGSEISYKSGTGSEISHSDAKLVKEDLKLDNLETAPIESTENFQVSGEVIAEHESRNGWSLTGEHVPGEDMATDVPNASEVDGFEVDFGDDTLSSVAKPEIGSPLNNENRFMNKVGTRSVLDDGSDEHIGGNYSESAPITTSQSVERVFPLFHGRVNANEVEEDSTSVLSENNDFESRKLDEKDVEFGLEAEGDDATAQTDVSVDTDGIVLHPGIEKNDERTQGRSCSSLKPLQVAEELEKKHAFTGLHWEEGAAALPMKLEGLHRGSTVLGYFSTSNDNTITRTISSPAFRRDHGTPQSLAVHLNYIAVGMSRGVIVVVPSKYSPHCADNMDAKMLMLGLQGDRSYAPVTSMSFNQQGDLLFAGYADGHYTVWDVQRVSAAKIVTEHKAPVVHMLYLGMDSQVTRQFNIVSGDSKGVVKLIRFSPFSWLNRFSTSKTSTLLDESTSTVVCASPLLSEESFGGSSASTTAGTSGIGSMMGVVAGDSTLAEEGVVIFVTHQSALVAKVISNTPEVYAQLPKPDGVREGSMPYTAWKYISSSQGSAAETVQVKESETVPLLAIAWDCKMQVAKLVKSELKIYAKWTLDSSAIGIAWLDDQMLVVLTKAGQLCLYANDGTLIHETSFAVDGGKEDELIGYHTHFTNVFGNPEEAHHNCIAVRGASLYLLGPTHLVVSRLLPWKERIEVLRKGGDWMGAFNMAMMLYDGQAHGVFDLPRALGDVQKAIMPYLVELLLAYVDEVFSYISVALGNQLEKFEHLNDSKADSTSITSEIKEQYTRVGGVAVEFCVHIKRTNILFDEILSRFESVQQKETFLELLEPYILKDMLGSLPPEIMQALVEHYSTKGWLQRVEQCVLHMDISSLDFNQVVRLCQEHSLYGALIYLFNKGLDDFRTPLEELLLVFRNNNSENAASLGYRMLVYLKYCFSGFAFPPGHGALSPTRLPSLRMELIHFLLEDSNAPSSWGLASLSSRDAYKNLYHLLEMDTEATLDVLRYAFIDESPESDHLLHELAVEEDSTSRSQDLIQKTVDVLALVLETGKSISISAAQPDTNWPSKDDISHLLEFISYFVACGKAKVSSELLGQIFEYLTLEANILPNDGRKSVDFFKRREKEVLALLEVVPVTDWDDRHMLDMCEKAHFYQVCGFIHYSKHQYIAALDSYMKDVDEPVHAFSFINNLLRQQSDKRPDSLDAAVISRIPDLVQLSREGTFFLVLEHFCQEYQQILVELRSHPRSLFLYLKTVIEVHSMGALNFTSLKKGEPLCFPGRTVKNQTDRVHDFLERISEFPKLLRENPVHVTDEMTELYLELLCQYEPHSVLHFLETCESYRVDHCLRLCQEHGIIDAAAFLLERVGDVGSALSFTLSDLTDKFSMLDAAAQSVYDDAGVDHFNAVIKKKEVNDILYIVHTCVGLCQRNSSRLDLDESEALWFQLLDTFCEPLTNPCADKMDSEEKDQTGTCSESQRKQKGGEALRTKWKIRGSDKSAHILRKLFSIFIKEIVEGMIGYVRLPTVMMKLLSDNGTQEFGDFKATILGMLGTYDFERRILDTARSLIEDDTYYTMRLLKKGASHGHGPRSLGCCICNCLLTKDSSASGIRVYNCGHASHLHCELQGKEPSGCPICMPKKKGARSRNNPVPAENGLVSKPLSKHKSSQGTGAHLLHENDALDRQISRYEILTNLHKDKRMVQVDNMPHLRLAPPAVYHEKVKKGVAMPMLRGESSSGPATIEKTKIKDLKTKAARKRRAEDDIWILSAICHNINHRTKRKANKFALGFLSDHRRNAILKSRRFATRADSTNGAEPHYDYDLFTIGAGSGGVRASRFASNFGASVAVCELPFATISSDTTGGVEGA</sequence>
<dbReference type="InterPro" id="IPR045111">
    <property type="entry name" value="Vps41/Vps8"/>
</dbReference>
<dbReference type="SUPFAM" id="SSF50978">
    <property type="entry name" value="WD40 repeat-like"/>
    <property type="match status" value="1"/>
</dbReference>
<feature type="domain" description="RING-type" evidence="5">
    <location>
        <begin position="1748"/>
        <end position="1790"/>
    </location>
</feature>
<reference evidence="6 7" key="1">
    <citation type="journal article" date="2016" name="Sci. Rep.">
        <title>The genome sequence of the outbreeding globe artichoke constructed de novo incorporating a phase-aware low-pass sequencing strategy of F1 progeny.</title>
        <authorList>
            <person name="Scaglione D."/>
            <person name="Reyes-Chin-Wo S."/>
            <person name="Acquadro A."/>
            <person name="Froenicke L."/>
            <person name="Portis E."/>
            <person name="Beitel C."/>
            <person name="Tirone M."/>
            <person name="Mauro R."/>
            <person name="Lo Monaco A."/>
            <person name="Mauromicale G."/>
            <person name="Faccioli P."/>
            <person name="Cattivelli L."/>
            <person name="Rieseberg L."/>
            <person name="Michelmore R."/>
            <person name="Lanteri S."/>
        </authorList>
    </citation>
    <scope>NUCLEOTIDE SEQUENCE [LARGE SCALE GENOMIC DNA]</scope>
    <source>
        <strain evidence="6">2C</strain>
    </source>
</reference>
<dbReference type="Gramene" id="KVI07195">
    <property type="protein sequence ID" value="KVI07195"/>
    <property type="gene ID" value="Ccrd_014438"/>
</dbReference>
<dbReference type="InterPro" id="IPR025941">
    <property type="entry name" value="Vps8_central_dom"/>
</dbReference>
<dbReference type="GO" id="GO:0034058">
    <property type="term" value="P:endosomal vesicle fusion"/>
    <property type="evidence" value="ECO:0007669"/>
    <property type="project" value="TreeGrafter"/>
</dbReference>
<dbReference type="STRING" id="59895.A0A103YDP8"/>